<proteinExistence type="predicted"/>
<evidence type="ECO:0000313" key="1">
    <source>
        <dbReference type="EMBL" id="CAB4220635.1"/>
    </source>
</evidence>
<accession>A0A6J5SZ02</accession>
<protein>
    <submittedName>
        <fullName evidence="1">Uncharacterized protein</fullName>
    </submittedName>
</protein>
<dbReference type="InterPro" id="IPR036619">
    <property type="entry name" value="NinB_sf"/>
</dbReference>
<gene>
    <name evidence="1" type="ORF">UFOVP1623_8</name>
</gene>
<sequence length="123" mass="14190">MSAYTLRSAEDWLRFAKDMQAIDRTQPWEATVRPFRKSRTVQANNLFHAWMSILGDHTGYSLEDMKQLMKEQFLMPRMVTFRGMNRLLYPSTADLKSGEFTAFMDKIQAFAATELGVSLPSTI</sequence>
<dbReference type="SUPFAM" id="SSF103370">
    <property type="entry name" value="NinB"/>
    <property type="match status" value="1"/>
</dbReference>
<dbReference type="Gene3D" id="1.10.3790.10">
    <property type="entry name" value="NinB"/>
    <property type="match status" value="1"/>
</dbReference>
<name>A0A6J5SZ02_9CAUD</name>
<reference evidence="1" key="1">
    <citation type="submission" date="2020-05" db="EMBL/GenBank/DDBJ databases">
        <authorList>
            <person name="Chiriac C."/>
            <person name="Salcher M."/>
            <person name="Ghai R."/>
            <person name="Kavagutti S V."/>
        </authorList>
    </citation>
    <scope>NUCLEOTIDE SEQUENCE</scope>
</reference>
<dbReference type="EMBL" id="LR797491">
    <property type="protein sequence ID" value="CAB4220635.1"/>
    <property type="molecule type" value="Genomic_DNA"/>
</dbReference>
<organism evidence="1">
    <name type="scientific">uncultured Caudovirales phage</name>
    <dbReference type="NCBI Taxonomy" id="2100421"/>
    <lineage>
        <taxon>Viruses</taxon>
        <taxon>Duplodnaviria</taxon>
        <taxon>Heunggongvirae</taxon>
        <taxon>Uroviricota</taxon>
        <taxon>Caudoviricetes</taxon>
        <taxon>Peduoviridae</taxon>
        <taxon>Maltschvirus</taxon>
        <taxon>Maltschvirus maltsch</taxon>
    </lineage>
</organism>